<dbReference type="PANTHER" id="PTHR37423:SF1">
    <property type="entry name" value="OUTER MEMBRANE PROTEIN ASSEMBLY FACTOR BAMD"/>
    <property type="match status" value="1"/>
</dbReference>
<keyword evidence="1 6" id="KW-0732">Signal</keyword>
<comment type="subcellular location">
    <subcellularLocation>
        <location evidence="6">Cell outer membrane</location>
        <topology evidence="6">Lipid-anchor</topology>
    </subcellularLocation>
</comment>
<dbReference type="InterPro" id="IPR039565">
    <property type="entry name" value="BamD-like"/>
</dbReference>
<evidence type="ECO:0000256" key="5">
    <source>
        <dbReference type="ARBA" id="ARBA00023288"/>
    </source>
</evidence>
<dbReference type="CDD" id="cd15830">
    <property type="entry name" value="BamD"/>
    <property type="match status" value="1"/>
</dbReference>
<evidence type="ECO:0000256" key="6">
    <source>
        <dbReference type="HAMAP-Rule" id="MF_00922"/>
    </source>
</evidence>
<dbReference type="InterPro" id="IPR011990">
    <property type="entry name" value="TPR-like_helical_dom_sf"/>
</dbReference>
<dbReference type="AlphaFoldDB" id="A0A6B2QWZ1"/>
<gene>
    <name evidence="6" type="primary">bamD</name>
    <name evidence="8" type="ORF">G3I67_05225</name>
</gene>
<dbReference type="InterPro" id="IPR017689">
    <property type="entry name" value="BamD"/>
</dbReference>
<feature type="domain" description="Outer membrane lipoprotein BamD-like" evidence="7">
    <location>
        <begin position="31"/>
        <end position="233"/>
    </location>
</feature>
<keyword evidence="2 6" id="KW-0472">Membrane</keyword>
<dbReference type="Gene3D" id="1.25.40.10">
    <property type="entry name" value="Tetratricopeptide repeat domain"/>
    <property type="match status" value="1"/>
</dbReference>
<keyword evidence="4 6" id="KW-0998">Cell outer membrane</keyword>
<keyword evidence="5 6" id="KW-0449">Lipoprotein</keyword>
<comment type="caution">
    <text evidence="8">The sequence shown here is derived from an EMBL/GenBank/DDBJ whole genome shotgun (WGS) entry which is preliminary data.</text>
</comment>
<reference evidence="8" key="1">
    <citation type="submission" date="2020-02" db="EMBL/GenBank/DDBJ databases">
        <authorList>
            <person name="Chen W.-M."/>
        </authorList>
    </citation>
    <scope>NUCLEOTIDE SEQUENCE</scope>
    <source>
        <strain evidence="8">NBD-18</strain>
    </source>
</reference>
<dbReference type="EMBL" id="JAAGRN010000003">
    <property type="protein sequence ID" value="NDY82631.1"/>
    <property type="molecule type" value="Genomic_DNA"/>
</dbReference>
<keyword evidence="3 6" id="KW-0564">Palmitate</keyword>
<protein>
    <recommendedName>
        <fullName evidence="6">Outer membrane protein assembly factor BamD</fullName>
    </recommendedName>
</protein>
<evidence type="ECO:0000313" key="8">
    <source>
        <dbReference type="EMBL" id="NDY82631.1"/>
    </source>
</evidence>
<sequence>MGRILVLIAAIILAGCGTKGQEFDPTAGWNAERLYQDGKEEMNAGNWKVCKERFIAVETRFPLGVYAQQAMISLAYCYWKDKEPEQALATLARFQQQYPNHPSMDYVLYLKGTINFTPPSAMFSNITGQNPGERDPKALRQSYAAYNELIDRFPESRYTVDAKKRVAWLVNTMADNEKFVARYYYDRYAYVAAINRAQVVITEFQGVPAAEEALYIMMMSYEKLGMTDLRNDTERVLLANFPKTKLIKEGFPDKYSSWNVLRLF</sequence>
<name>A0A6B2QWZ1_9BURK</name>
<dbReference type="GO" id="GO:0051205">
    <property type="term" value="P:protein insertion into membrane"/>
    <property type="evidence" value="ECO:0007669"/>
    <property type="project" value="UniProtKB-UniRule"/>
</dbReference>
<dbReference type="GO" id="GO:0043165">
    <property type="term" value="P:Gram-negative-bacterium-type cell outer membrane assembly"/>
    <property type="evidence" value="ECO:0007669"/>
    <property type="project" value="UniProtKB-UniRule"/>
</dbReference>
<evidence type="ECO:0000256" key="2">
    <source>
        <dbReference type="ARBA" id="ARBA00023136"/>
    </source>
</evidence>
<organism evidence="8">
    <name type="scientific">Sheuella amnicola</name>
    <dbReference type="NCBI Taxonomy" id="2707330"/>
    <lineage>
        <taxon>Bacteria</taxon>
        <taxon>Pseudomonadati</taxon>
        <taxon>Pseudomonadota</taxon>
        <taxon>Betaproteobacteria</taxon>
        <taxon>Burkholderiales</taxon>
        <taxon>Alcaligenaceae</taxon>
        <taxon>Sheuella</taxon>
    </lineage>
</organism>
<dbReference type="HAMAP" id="MF_00922">
    <property type="entry name" value="OM_assembly_BamD"/>
    <property type="match status" value="1"/>
</dbReference>
<accession>A0A6B2QWZ1</accession>
<evidence type="ECO:0000256" key="1">
    <source>
        <dbReference type="ARBA" id="ARBA00022729"/>
    </source>
</evidence>
<evidence type="ECO:0000256" key="4">
    <source>
        <dbReference type="ARBA" id="ARBA00023237"/>
    </source>
</evidence>
<evidence type="ECO:0000259" key="7">
    <source>
        <dbReference type="Pfam" id="PF13525"/>
    </source>
</evidence>
<dbReference type="Pfam" id="PF13525">
    <property type="entry name" value="YfiO"/>
    <property type="match status" value="1"/>
</dbReference>
<dbReference type="GO" id="GO:1990063">
    <property type="term" value="C:Bam protein complex"/>
    <property type="evidence" value="ECO:0007669"/>
    <property type="project" value="TreeGrafter"/>
</dbReference>
<dbReference type="PROSITE" id="PS51257">
    <property type="entry name" value="PROKAR_LIPOPROTEIN"/>
    <property type="match status" value="1"/>
</dbReference>
<evidence type="ECO:0000256" key="3">
    <source>
        <dbReference type="ARBA" id="ARBA00023139"/>
    </source>
</evidence>
<comment type="function">
    <text evidence="6">Part of the outer membrane protein assembly complex, which is involved in assembly and insertion of beta-barrel proteins into the outer membrane.</text>
</comment>
<dbReference type="NCBIfam" id="TIGR03302">
    <property type="entry name" value="OM_YfiO"/>
    <property type="match status" value="1"/>
</dbReference>
<proteinExistence type="inferred from homology"/>
<comment type="similarity">
    <text evidence="6">Belongs to the BamD family.</text>
</comment>
<dbReference type="PANTHER" id="PTHR37423">
    <property type="entry name" value="SOLUBLE LYTIC MUREIN TRANSGLYCOSYLASE-RELATED"/>
    <property type="match status" value="1"/>
</dbReference>
<comment type="subunit">
    <text evidence="6">Part of the Bam complex.</text>
</comment>